<feature type="transmembrane region" description="Helical" evidence="1">
    <location>
        <begin position="26"/>
        <end position="49"/>
    </location>
</feature>
<evidence type="ECO:0000313" key="2">
    <source>
        <dbReference type="EMBL" id="MBZ4185273.1"/>
    </source>
</evidence>
<protein>
    <submittedName>
        <fullName evidence="2">Uncharacterized protein</fullName>
    </submittedName>
</protein>
<feature type="transmembrane region" description="Helical" evidence="1">
    <location>
        <begin position="92"/>
        <end position="112"/>
    </location>
</feature>
<dbReference type="Proteomes" id="UP001430290">
    <property type="component" value="Unassembled WGS sequence"/>
</dbReference>
<keyword evidence="1" id="KW-1133">Transmembrane helix</keyword>
<proteinExistence type="predicted"/>
<sequence length="296" mass="31238">MNTTTRPLRARTALPRALGTALQWRLLLLWILTTLACALVAGLPLWSWLGSQLDHSLQSTAIANGQAPTMLLDALMAPGTTLDVLGANVRSAGLLLLLASPLLTGATIAAARSRSPLGFGDLLRGGISEYGPMLRLLLWSVIPLGIAAAIMAMGFGMNEKLHEHAVLASDVDTGRNIATGIGVLLLLLAHAGIEAGRGWLAADARLRSALKAWWRGMALLCKRPLAVLGAYLLPTLCSLLAALLLLALRQHLQGAGFAGFVLAMLLGCMICAAIAWGKIARLFAFRALAEDAHGRR</sequence>
<feature type="transmembrane region" description="Helical" evidence="1">
    <location>
        <begin position="254"/>
        <end position="276"/>
    </location>
</feature>
<evidence type="ECO:0000313" key="3">
    <source>
        <dbReference type="Proteomes" id="UP001430290"/>
    </source>
</evidence>
<comment type="caution">
    <text evidence="2">The sequence shown here is derived from an EMBL/GenBank/DDBJ whole genome shotgun (WGS) entry which is preliminary data.</text>
</comment>
<feature type="transmembrane region" description="Helical" evidence="1">
    <location>
        <begin position="133"/>
        <end position="157"/>
    </location>
</feature>
<feature type="transmembrane region" description="Helical" evidence="1">
    <location>
        <begin position="225"/>
        <end position="248"/>
    </location>
</feature>
<keyword evidence="3" id="KW-1185">Reference proteome</keyword>
<dbReference type="EMBL" id="JAIQDJ010000001">
    <property type="protein sequence ID" value="MBZ4185273.1"/>
    <property type="molecule type" value="Genomic_DNA"/>
</dbReference>
<accession>A0ABS7TBR8</accession>
<gene>
    <name evidence="2" type="ORF">K7B09_02900</name>
</gene>
<keyword evidence="1" id="KW-0812">Transmembrane</keyword>
<organism evidence="2 3">
    <name type="scientific">Thermomonas beijingensis</name>
    <dbReference type="NCBI Taxonomy" id="2872701"/>
    <lineage>
        <taxon>Bacteria</taxon>
        <taxon>Pseudomonadati</taxon>
        <taxon>Pseudomonadota</taxon>
        <taxon>Gammaproteobacteria</taxon>
        <taxon>Lysobacterales</taxon>
        <taxon>Lysobacteraceae</taxon>
        <taxon>Thermomonas</taxon>
    </lineage>
</organism>
<reference evidence="2" key="1">
    <citation type="submission" date="2021-09" db="EMBL/GenBank/DDBJ databases">
        <authorList>
            <person name="Wu T."/>
            <person name="Guo S.Z."/>
        </authorList>
    </citation>
    <scope>NUCLEOTIDE SEQUENCE</scope>
    <source>
        <strain evidence="2">RSS-23</strain>
    </source>
</reference>
<keyword evidence="1" id="KW-0472">Membrane</keyword>
<feature type="transmembrane region" description="Helical" evidence="1">
    <location>
        <begin position="177"/>
        <end position="200"/>
    </location>
</feature>
<name>A0ABS7TBR8_9GAMM</name>
<dbReference type="RefSeq" id="WP_223626584.1">
    <property type="nucleotide sequence ID" value="NZ_JAIQDJ010000001.1"/>
</dbReference>
<evidence type="ECO:0000256" key="1">
    <source>
        <dbReference type="SAM" id="Phobius"/>
    </source>
</evidence>